<name>A0A955L691_9BACT</name>
<dbReference type="EC" id="3.1.11.6" evidence="7"/>
<gene>
    <name evidence="7" type="ORF">KC909_03570</name>
</gene>
<organism evidence="7 8">
    <name type="scientific">Candidatus Dojkabacteria bacterium</name>
    <dbReference type="NCBI Taxonomy" id="2099670"/>
    <lineage>
        <taxon>Bacteria</taxon>
        <taxon>Candidatus Dojkabacteria</taxon>
    </lineage>
</organism>
<dbReference type="AlphaFoldDB" id="A0A955L691"/>
<dbReference type="GO" id="GO:0009318">
    <property type="term" value="C:exodeoxyribonuclease VII complex"/>
    <property type="evidence" value="ECO:0007669"/>
    <property type="project" value="InterPro"/>
</dbReference>
<sequence>MSEKKDNINASIKKLEELISHFEEERTELNLEDDIAKYEEAMKIVSSVRKELAGYEMKINEIKVKYEEEQEEMNF</sequence>
<accession>A0A955L691</accession>
<evidence type="ECO:0000313" key="7">
    <source>
        <dbReference type="EMBL" id="MCA9383418.1"/>
    </source>
</evidence>
<evidence type="ECO:0000256" key="2">
    <source>
        <dbReference type="ARBA" id="ARBA00022490"/>
    </source>
</evidence>
<keyword evidence="6" id="KW-0175">Coiled coil</keyword>
<protein>
    <submittedName>
        <fullName evidence="7">Exodeoxyribonuclease VII small subunit</fullName>
        <ecNumber evidence="7">3.1.11.6</ecNumber>
    </submittedName>
</protein>
<dbReference type="Pfam" id="PF02609">
    <property type="entry name" value="Exonuc_VII_S"/>
    <property type="match status" value="1"/>
</dbReference>
<proteinExistence type="inferred from homology"/>
<dbReference type="InterPro" id="IPR003761">
    <property type="entry name" value="Exonuc_VII_S"/>
</dbReference>
<comment type="similarity">
    <text evidence="1">Belongs to the XseB family.</text>
</comment>
<evidence type="ECO:0000256" key="3">
    <source>
        <dbReference type="ARBA" id="ARBA00022722"/>
    </source>
</evidence>
<evidence type="ECO:0000256" key="6">
    <source>
        <dbReference type="SAM" id="Coils"/>
    </source>
</evidence>
<reference evidence="7" key="1">
    <citation type="submission" date="2020-04" db="EMBL/GenBank/DDBJ databases">
        <authorList>
            <person name="Zhang T."/>
        </authorList>
    </citation>
    <scope>NUCLEOTIDE SEQUENCE</scope>
    <source>
        <strain evidence="7">HKST-UBA14</strain>
    </source>
</reference>
<keyword evidence="3" id="KW-0540">Nuclease</keyword>
<keyword evidence="4 7" id="KW-0378">Hydrolase</keyword>
<comment type="caution">
    <text evidence="7">The sequence shown here is derived from an EMBL/GenBank/DDBJ whole genome shotgun (WGS) entry which is preliminary data.</text>
</comment>
<dbReference type="GO" id="GO:0008855">
    <property type="term" value="F:exodeoxyribonuclease VII activity"/>
    <property type="evidence" value="ECO:0007669"/>
    <property type="project" value="UniProtKB-EC"/>
</dbReference>
<evidence type="ECO:0000256" key="5">
    <source>
        <dbReference type="ARBA" id="ARBA00022839"/>
    </source>
</evidence>
<dbReference type="InterPro" id="IPR037004">
    <property type="entry name" value="Exonuc_VII_ssu_sf"/>
</dbReference>
<feature type="coiled-coil region" evidence="6">
    <location>
        <begin position="5"/>
        <end position="72"/>
    </location>
</feature>
<keyword evidence="2" id="KW-0963">Cytoplasm</keyword>
<evidence type="ECO:0000256" key="1">
    <source>
        <dbReference type="ARBA" id="ARBA00009998"/>
    </source>
</evidence>
<reference evidence="7" key="2">
    <citation type="journal article" date="2021" name="Microbiome">
        <title>Successional dynamics and alternative stable states in a saline activated sludge microbial community over 9 years.</title>
        <authorList>
            <person name="Wang Y."/>
            <person name="Ye J."/>
            <person name="Ju F."/>
            <person name="Liu L."/>
            <person name="Boyd J.A."/>
            <person name="Deng Y."/>
            <person name="Parks D.H."/>
            <person name="Jiang X."/>
            <person name="Yin X."/>
            <person name="Woodcroft B.J."/>
            <person name="Tyson G.W."/>
            <person name="Hugenholtz P."/>
            <person name="Polz M.F."/>
            <person name="Zhang T."/>
        </authorList>
    </citation>
    <scope>NUCLEOTIDE SEQUENCE</scope>
    <source>
        <strain evidence="7">HKST-UBA14</strain>
    </source>
</reference>
<dbReference type="EMBL" id="JAGQLK010000067">
    <property type="protein sequence ID" value="MCA9383418.1"/>
    <property type="molecule type" value="Genomic_DNA"/>
</dbReference>
<dbReference type="GO" id="GO:0006308">
    <property type="term" value="P:DNA catabolic process"/>
    <property type="evidence" value="ECO:0007669"/>
    <property type="project" value="InterPro"/>
</dbReference>
<dbReference type="Gene3D" id="1.10.287.1040">
    <property type="entry name" value="Exonuclease VII, small subunit"/>
    <property type="match status" value="1"/>
</dbReference>
<keyword evidence="5" id="KW-0269">Exonuclease</keyword>
<evidence type="ECO:0000313" key="8">
    <source>
        <dbReference type="Proteomes" id="UP000783287"/>
    </source>
</evidence>
<evidence type="ECO:0000256" key="4">
    <source>
        <dbReference type="ARBA" id="ARBA00022801"/>
    </source>
</evidence>
<dbReference type="Proteomes" id="UP000783287">
    <property type="component" value="Unassembled WGS sequence"/>
</dbReference>
<dbReference type="SUPFAM" id="SSF116842">
    <property type="entry name" value="XseB-like"/>
    <property type="match status" value="1"/>
</dbReference>